<comment type="caution">
    <text evidence="2">The sequence shown here is derived from an EMBL/GenBank/DDBJ whole genome shotgun (WGS) entry which is preliminary data.</text>
</comment>
<dbReference type="Proteomes" id="UP000838748">
    <property type="component" value="Unassembled WGS sequence"/>
</dbReference>
<feature type="transmembrane region" description="Helical" evidence="1">
    <location>
        <begin position="6"/>
        <end position="24"/>
    </location>
</feature>
<sequence length="40" mass="4526">MNAIYLISGVAIAVGLFTLYAPNIEKWCNKQLEKSTKIKR</sequence>
<reference evidence="2" key="1">
    <citation type="submission" date="2021-11" db="EMBL/GenBank/DDBJ databases">
        <authorList>
            <person name="Rodrigo-Torres L."/>
            <person name="Arahal R. D."/>
            <person name="Lucena T."/>
        </authorList>
    </citation>
    <scope>NUCLEOTIDE SEQUENCE</scope>
    <source>
        <strain evidence="2">CECT 7928</strain>
    </source>
</reference>
<proteinExistence type="predicted"/>
<keyword evidence="1" id="KW-0472">Membrane</keyword>
<accession>A0ABN8EC13</accession>
<dbReference type="EMBL" id="CAKLDM010000005">
    <property type="protein sequence ID" value="CAH0543260.1"/>
    <property type="molecule type" value="Genomic_DNA"/>
</dbReference>
<evidence type="ECO:0000256" key="1">
    <source>
        <dbReference type="SAM" id="Phobius"/>
    </source>
</evidence>
<protein>
    <recommendedName>
        <fullName evidence="4">TMhelix containing protein</fullName>
    </recommendedName>
</protein>
<keyword evidence="3" id="KW-1185">Reference proteome</keyword>
<evidence type="ECO:0008006" key="4">
    <source>
        <dbReference type="Google" id="ProtNLM"/>
    </source>
</evidence>
<name>A0ABN8EC13_9VIBR</name>
<organism evidence="2 3">
    <name type="scientific">Vibrio marisflavi CECT 7928</name>
    <dbReference type="NCBI Taxonomy" id="634439"/>
    <lineage>
        <taxon>Bacteria</taxon>
        <taxon>Pseudomonadati</taxon>
        <taxon>Pseudomonadota</taxon>
        <taxon>Gammaproteobacteria</taxon>
        <taxon>Vibrionales</taxon>
        <taxon>Vibrionaceae</taxon>
        <taxon>Vibrio</taxon>
    </lineage>
</organism>
<evidence type="ECO:0000313" key="3">
    <source>
        <dbReference type="Proteomes" id="UP000838748"/>
    </source>
</evidence>
<dbReference type="RefSeq" id="WP_290368781.1">
    <property type="nucleotide sequence ID" value="NZ_CAKLDM010000005.1"/>
</dbReference>
<keyword evidence="1" id="KW-0812">Transmembrane</keyword>
<keyword evidence="1" id="KW-1133">Transmembrane helix</keyword>
<gene>
    <name evidence="2" type="ORF">VMF7928_04496</name>
</gene>
<evidence type="ECO:0000313" key="2">
    <source>
        <dbReference type="EMBL" id="CAH0543260.1"/>
    </source>
</evidence>